<comment type="catalytic activity">
    <reaction evidence="13">
        <text>(11R)-hydroxy-(5Z,8Z,12E,14Z)-eicosatetraenoate + NAD(+) = 11-oxo-(5Z,8Z,12E,14Z)-eicosatetraenoate + NADH + H(+)</text>
        <dbReference type="Rhea" id="RHEA:48640"/>
        <dbReference type="ChEBI" id="CHEBI:15378"/>
        <dbReference type="ChEBI" id="CHEBI:57540"/>
        <dbReference type="ChEBI" id="CHEBI:57945"/>
        <dbReference type="ChEBI" id="CHEBI:78836"/>
        <dbReference type="ChEBI" id="CHEBI:90697"/>
    </reaction>
    <physiologicalReaction direction="left-to-right" evidence="13">
        <dbReference type="Rhea" id="RHEA:48641"/>
    </physiologicalReaction>
</comment>
<dbReference type="GeneID" id="107221311"/>
<dbReference type="InterPro" id="IPR002347">
    <property type="entry name" value="SDR_fam"/>
</dbReference>
<evidence type="ECO:0000256" key="15">
    <source>
        <dbReference type="ARBA" id="ARBA00048393"/>
    </source>
</evidence>
<evidence type="ECO:0000256" key="5">
    <source>
        <dbReference type="ARBA" id="ARBA00040276"/>
    </source>
</evidence>
<comment type="catalytic activity">
    <reaction evidence="12">
        <text>15-oxo-(5S,6R)-dihydroxy-(7E,9E,11Z)-eicosatrienoate + NADH + H(+) = (5S,6R,15S)-trihydroxy-(7E,9E,11Z)-eicosatrienoate + NAD(+)</text>
        <dbReference type="Rhea" id="RHEA:41596"/>
        <dbReference type="ChEBI" id="CHEBI:15378"/>
        <dbReference type="ChEBI" id="CHEBI:57540"/>
        <dbReference type="ChEBI" id="CHEBI:57945"/>
        <dbReference type="ChEBI" id="CHEBI:78325"/>
        <dbReference type="ChEBI" id="CHEBI:78329"/>
    </reaction>
    <physiologicalReaction direction="left-to-right" evidence="12">
        <dbReference type="Rhea" id="RHEA:41597"/>
    </physiologicalReaction>
</comment>
<dbReference type="PANTHER" id="PTHR44229">
    <property type="entry name" value="15-HYDROXYPROSTAGLANDIN DEHYDROGENASE [NAD(+)]"/>
    <property type="match status" value="1"/>
</dbReference>
<dbReference type="InterPro" id="IPR036291">
    <property type="entry name" value="NAD(P)-bd_dom_sf"/>
</dbReference>
<comment type="catalytic activity">
    <reaction evidence="18">
        <text>prostaglandin E2 + NAD(+) = 15-oxoprostaglandin E2 + NADH + H(+)</text>
        <dbReference type="Rhea" id="RHEA:11876"/>
        <dbReference type="ChEBI" id="CHEBI:15378"/>
        <dbReference type="ChEBI" id="CHEBI:57400"/>
        <dbReference type="ChEBI" id="CHEBI:57540"/>
        <dbReference type="ChEBI" id="CHEBI:57945"/>
        <dbReference type="ChEBI" id="CHEBI:606564"/>
        <dbReference type="EC" id="1.1.1.141"/>
    </reaction>
    <physiologicalReaction direction="left-to-right" evidence="18">
        <dbReference type="Rhea" id="RHEA:11877"/>
    </physiologicalReaction>
</comment>
<comment type="function">
    <text evidence="8">Catalyzes the NAD-dependent dehydrogenation (oxidation) of a broad array of hydroxylated polyunsaturated fatty acids (mainly eicosanoids and docosanoids, including prostaglandins, lipoxins and resolvins), yielding their corresponding keto (oxo) metabolites. Decreases the levels of the pro-proliferative prostaglandins such as prostaglandin E2 (whose activity is increased in cancer because of an increase in the expression of cyclooxygenase 2) and generates oxo-fatty acid products that can profoundly influence cell function by abrogating pro-inflammatory cytokine expression. Converts resolvins E1, D1 and D2 to their oxo products, which represents a mode of resolvin inactivation. Resolvin E1 plays important roles during the resolution phase of acute inflammation, while resolvins D1 and D2 have a unique role in obesity-induced adipose inflammation.</text>
</comment>
<evidence type="ECO:0000256" key="12">
    <source>
        <dbReference type="ARBA" id="ARBA00048140"/>
    </source>
</evidence>
<evidence type="ECO:0000256" key="6">
    <source>
        <dbReference type="ARBA" id="ARBA00041812"/>
    </source>
</evidence>
<name>A0ABM3GNZ0_NEOLC</name>
<dbReference type="PANTHER" id="PTHR44229:SF4">
    <property type="entry name" value="15-HYDROXYPROSTAGLANDIN DEHYDROGENASE [NAD(+)]"/>
    <property type="match status" value="1"/>
</dbReference>
<evidence type="ECO:0000313" key="24">
    <source>
        <dbReference type="RefSeq" id="XP_046601986.1"/>
    </source>
</evidence>
<keyword evidence="23" id="KW-1185">Reference proteome</keyword>
<evidence type="ECO:0000256" key="20">
    <source>
        <dbReference type="ARBA" id="ARBA00049151"/>
    </source>
</evidence>
<dbReference type="RefSeq" id="XP_046601986.1">
    <property type="nucleotide sequence ID" value="XM_046746030.1"/>
</dbReference>
<accession>A0ABM3GNZ0</accession>
<comment type="catalytic activity">
    <reaction evidence="15">
        <text>resolvin D2 + NAD(+) = 7-oxoresolvin D2 + NADH + H(+)</text>
        <dbReference type="Rhea" id="RHEA:53584"/>
        <dbReference type="ChEBI" id="CHEBI:15378"/>
        <dbReference type="ChEBI" id="CHEBI:57540"/>
        <dbReference type="ChEBI" id="CHEBI:57945"/>
        <dbReference type="ChEBI" id="CHEBI:133367"/>
        <dbReference type="ChEBI" id="CHEBI:137497"/>
    </reaction>
    <physiologicalReaction direction="left-to-right" evidence="15">
        <dbReference type="Rhea" id="RHEA:53585"/>
    </physiologicalReaction>
</comment>
<evidence type="ECO:0000256" key="9">
    <source>
        <dbReference type="ARBA" id="ARBA00047325"/>
    </source>
</evidence>
<comment type="catalytic activity">
    <reaction evidence="19">
        <text>resolvin D2 + NAD(+) = 16-oxoresolvin D2 + NADH + H(+)</text>
        <dbReference type="Rhea" id="RHEA:53588"/>
        <dbReference type="ChEBI" id="CHEBI:15378"/>
        <dbReference type="ChEBI" id="CHEBI:57540"/>
        <dbReference type="ChEBI" id="CHEBI:57945"/>
        <dbReference type="ChEBI" id="CHEBI:133367"/>
        <dbReference type="ChEBI" id="CHEBI:137498"/>
    </reaction>
    <physiologicalReaction direction="left-to-right" evidence="19">
        <dbReference type="Rhea" id="RHEA:53589"/>
    </physiologicalReaction>
</comment>
<sequence length="1161" mass="126069">MDFANKVALITGGAGGIGFQSAKELLRNGLKHVAILDLASSPGEELADKLNAEFGKGRAIFVSCDVTKANELEAAFAKTVNEFGGLDIVINNAGILNESKWELTIDINLIAVVRGTMLALQYMGKDKGGKGGVIVNTSSTYGVDPVAWSPAYAAAKAGVVGLSRSYGLSYHYDKTGVRVITMCPSFTETQLLSEADDSRLLLFEDAKVALNEINNGLMQKGDMQVEKKIALVTGGARGIGFAYATELLRNGAAHVAILDLPTSPGLEAANKLNVEFGDGRAIFIECDVTKDIEFKAAFDNVIEELGGLDIVINNAGIANESQYDLTININLTAVVRGTILGLQHMGKDKGGKGGVIVNTSSIYGLDPEPWLPVYVATKHGVVGLSRSFGSPYHYEKTGVRVMTICPSFTNTRLLAEVGDNLSPFVDKEAAMNAVKGQSFQKPENVGKALVDIISRGNSGSVWISEAGEPVEEIFVPDRFTLVASSRKQPFHEILSRDINRELSNRYKMYEKLHSISSFRHEGKDDCQVACEFCGCIQRPITLRISLDPSAMLDIQFAPLSKICEYEFIGNDGPKTRRIEIAKPAKDRMARMPKEDMQVEKKIALVTGGARGIGFAYATELLRNGAAHVAILDLPTSPGLEAANKLNVEFGDGRAIFIECDVTKDIEFKAAFVKVIEELGGLDIVINNAGIVNESQYDLTININLTAVVRGTILGLQHMGKDKGGKGGVIVNTSSIYGLDPGPWLPVYGATKHGVVGLSRSFGLPYHYEKTGVKVLAMCPSFTDTKLLNEVGDCTGPFVDKEAAMNDIKSQSLQKPENVGKALVDIISRGNSGSVWISEAGEPVAEIFIPDRFTLVASSRKQPWHFQCSISYQKVMRAIADKVGVYEHCKFDNIFTANCPIRTQLESASEGSNLFPQFKIIKDLTFYAKKRIIFVRRYADKKQNCTSHRRSHRNRFCLRNGTVAKWSCAAFVEVIKELGGLDIVINNAGIVNEWRYDLAIDVNLTAVVRGTMLGLQHMGKDKGGKGGVIVNTASIYGLEPSPWSPVYAATKHGVVGLSRSFGLPYYYDKTCVKVLTICPSFTDTRFLKEAGDCLGPFVDADVAMNDTKSQSIQKPEDVAKALVDIISRGKSGGVWISEAGELVSEVFIPDRFTLMASSRKQH</sequence>
<comment type="catalytic activity">
    <reaction evidence="11">
        <text>14-hydroxy-(4Z,7Z,10Z,12E,16Z,19Z)-docosahexaenoate + NAD(+) = 14-oxo-(4Z,7Z,10Z,12E,16Z,19Z)-docosahexaenoate + NADH + H(+)</text>
        <dbReference type="Rhea" id="RHEA:48952"/>
        <dbReference type="ChEBI" id="CHEBI:15378"/>
        <dbReference type="ChEBI" id="CHEBI:57540"/>
        <dbReference type="ChEBI" id="CHEBI:57945"/>
        <dbReference type="ChEBI" id="CHEBI:90866"/>
        <dbReference type="ChEBI" id="CHEBI:90867"/>
    </reaction>
    <physiologicalReaction direction="left-to-right" evidence="11">
        <dbReference type="Rhea" id="RHEA:48953"/>
    </physiologicalReaction>
</comment>
<gene>
    <name evidence="24" type="primary">LOC107221311</name>
</gene>
<dbReference type="CDD" id="cd05323">
    <property type="entry name" value="ADH_SDR_c_like"/>
    <property type="match status" value="1"/>
</dbReference>
<comment type="catalytic activity">
    <reaction evidence="21">
        <text>resolvin E1 + NAD(+) = 18-oxo-resolvin E1 + NADH + H(+)</text>
        <dbReference type="Rhea" id="RHEA:49244"/>
        <dbReference type="ChEBI" id="CHEBI:15378"/>
        <dbReference type="ChEBI" id="CHEBI:57540"/>
        <dbReference type="ChEBI" id="CHEBI:57945"/>
        <dbReference type="ChEBI" id="CHEBI:91000"/>
        <dbReference type="ChEBI" id="CHEBI:91001"/>
    </reaction>
    <physiologicalReaction direction="left-to-right" evidence="21">
        <dbReference type="Rhea" id="RHEA:49245"/>
    </physiologicalReaction>
</comment>
<dbReference type="InterPro" id="IPR057326">
    <property type="entry name" value="KR_dom"/>
</dbReference>
<comment type="catalytic activity">
    <reaction evidence="9">
        <text>prostaglandin E1 + NAD(+) = 15-oxoprostaglandin E1 + NADH + H(+)</text>
        <dbReference type="Rhea" id="RHEA:16477"/>
        <dbReference type="ChEBI" id="CHEBI:15378"/>
        <dbReference type="ChEBI" id="CHEBI:57397"/>
        <dbReference type="ChEBI" id="CHEBI:57401"/>
        <dbReference type="ChEBI" id="CHEBI:57540"/>
        <dbReference type="ChEBI" id="CHEBI:57945"/>
    </reaction>
    <physiologicalReaction direction="left-to-right" evidence="9">
        <dbReference type="Rhea" id="RHEA:16478"/>
    </physiologicalReaction>
</comment>
<dbReference type="EC" id="1.1.1.232" evidence="4"/>
<feature type="domain" description="Ketoreductase" evidence="22">
    <location>
        <begin position="6"/>
        <end position="189"/>
    </location>
</feature>
<evidence type="ECO:0000256" key="11">
    <source>
        <dbReference type="ARBA" id="ARBA00048008"/>
    </source>
</evidence>
<evidence type="ECO:0000256" key="17">
    <source>
        <dbReference type="ARBA" id="ARBA00048611"/>
    </source>
</evidence>
<comment type="catalytic activity">
    <reaction evidence="16">
        <text>lipoxin A4 + NAD(+) = 15-oxo-(5S,6R)-dihydroxy-(7E,9E,11Z,13E)-eicosatetraenoate + NADH + H(+)</text>
        <dbReference type="Rhea" id="RHEA:41572"/>
        <dbReference type="ChEBI" id="CHEBI:15378"/>
        <dbReference type="ChEBI" id="CHEBI:57540"/>
        <dbReference type="ChEBI" id="CHEBI:57945"/>
        <dbReference type="ChEBI" id="CHEBI:67026"/>
        <dbReference type="ChEBI" id="CHEBI:78311"/>
    </reaction>
    <physiologicalReaction direction="left-to-right" evidence="16">
        <dbReference type="Rhea" id="RHEA:41573"/>
    </physiologicalReaction>
</comment>
<dbReference type="SMART" id="SM00822">
    <property type="entry name" value="PKS_KR"/>
    <property type="match status" value="1"/>
</dbReference>
<evidence type="ECO:0000256" key="2">
    <source>
        <dbReference type="ARBA" id="ARBA00023002"/>
    </source>
</evidence>
<evidence type="ECO:0000256" key="18">
    <source>
        <dbReference type="ARBA" id="ARBA00048739"/>
    </source>
</evidence>
<comment type="catalytic activity">
    <reaction evidence="14">
        <text>resolvin D1 + NAD(+) = 17-oxoresolvin D1 + NADH + H(+)</text>
        <dbReference type="Rhea" id="RHEA:50128"/>
        <dbReference type="ChEBI" id="CHEBI:15378"/>
        <dbReference type="ChEBI" id="CHEBI:57540"/>
        <dbReference type="ChEBI" id="CHEBI:57945"/>
        <dbReference type="ChEBI" id="CHEBI:132079"/>
        <dbReference type="ChEBI" id="CHEBI:132081"/>
    </reaction>
    <physiologicalReaction direction="left-to-right" evidence="14">
        <dbReference type="Rhea" id="RHEA:50129"/>
    </physiologicalReaction>
</comment>
<evidence type="ECO:0000256" key="21">
    <source>
        <dbReference type="ARBA" id="ARBA00049188"/>
    </source>
</evidence>
<evidence type="ECO:0000256" key="14">
    <source>
        <dbReference type="ARBA" id="ARBA00048170"/>
    </source>
</evidence>
<dbReference type="Proteomes" id="UP000829291">
    <property type="component" value="Chromosome 7"/>
</dbReference>
<organism evidence="23 24">
    <name type="scientific">Neodiprion lecontei</name>
    <name type="common">Redheaded pine sawfly</name>
    <dbReference type="NCBI Taxonomy" id="441921"/>
    <lineage>
        <taxon>Eukaryota</taxon>
        <taxon>Metazoa</taxon>
        <taxon>Ecdysozoa</taxon>
        <taxon>Arthropoda</taxon>
        <taxon>Hexapoda</taxon>
        <taxon>Insecta</taxon>
        <taxon>Pterygota</taxon>
        <taxon>Neoptera</taxon>
        <taxon>Endopterygota</taxon>
        <taxon>Hymenoptera</taxon>
        <taxon>Tenthredinoidea</taxon>
        <taxon>Diprionidae</taxon>
        <taxon>Diprioninae</taxon>
        <taxon>Neodiprion</taxon>
    </lineage>
</organism>
<evidence type="ECO:0000259" key="22">
    <source>
        <dbReference type="SMART" id="SM00822"/>
    </source>
</evidence>
<comment type="catalytic activity">
    <reaction evidence="17">
        <text>prostaglandin A1 + NAD(+) = 15-oxo-prostaglandin A1 + NADH + H(+)</text>
        <dbReference type="Rhea" id="RHEA:41263"/>
        <dbReference type="ChEBI" id="CHEBI:15378"/>
        <dbReference type="ChEBI" id="CHEBI:57398"/>
        <dbReference type="ChEBI" id="CHEBI:57540"/>
        <dbReference type="ChEBI" id="CHEBI:57945"/>
        <dbReference type="ChEBI" id="CHEBI:85072"/>
    </reaction>
    <physiologicalReaction direction="left-to-right" evidence="17">
        <dbReference type="Rhea" id="RHEA:41264"/>
    </physiologicalReaction>
</comment>
<evidence type="ECO:0000256" key="3">
    <source>
        <dbReference type="ARBA" id="ARBA00038968"/>
    </source>
</evidence>
<comment type="catalytic activity">
    <reaction evidence="10">
        <text>resolvin D1 + NAD(+) = 8-oxoresolvin D1 + NADH + H(+)</text>
        <dbReference type="Rhea" id="RHEA:50124"/>
        <dbReference type="ChEBI" id="CHEBI:15378"/>
        <dbReference type="ChEBI" id="CHEBI:57540"/>
        <dbReference type="ChEBI" id="CHEBI:57945"/>
        <dbReference type="ChEBI" id="CHEBI:132079"/>
        <dbReference type="ChEBI" id="CHEBI:132080"/>
    </reaction>
    <physiologicalReaction direction="left-to-right" evidence="10">
        <dbReference type="Rhea" id="RHEA:50125"/>
    </physiologicalReaction>
</comment>
<comment type="catalytic activity">
    <reaction evidence="20">
        <text>(15S)-hydroxy-(5Z,8Z,11Z,13E)-eicosatetraenoate + NAD(+) = 15-oxo-(5Z,8Z,11Z,13E)-eicosatetraenoate + NADH + H(+)</text>
        <dbReference type="Rhea" id="RHEA:23260"/>
        <dbReference type="ChEBI" id="CHEBI:15378"/>
        <dbReference type="ChEBI" id="CHEBI:57409"/>
        <dbReference type="ChEBI" id="CHEBI:57410"/>
        <dbReference type="ChEBI" id="CHEBI:57540"/>
        <dbReference type="ChEBI" id="CHEBI:57945"/>
        <dbReference type="EC" id="1.1.1.232"/>
    </reaction>
    <physiologicalReaction direction="left-to-right" evidence="20">
        <dbReference type="Rhea" id="RHEA:23261"/>
    </physiologicalReaction>
</comment>
<evidence type="ECO:0000313" key="23">
    <source>
        <dbReference type="Proteomes" id="UP000829291"/>
    </source>
</evidence>
<evidence type="ECO:0000256" key="8">
    <source>
        <dbReference type="ARBA" id="ARBA00045705"/>
    </source>
</evidence>
<reference evidence="24" key="1">
    <citation type="submission" date="2025-08" db="UniProtKB">
        <authorList>
            <consortium name="RefSeq"/>
        </authorList>
    </citation>
    <scope>IDENTIFICATION</scope>
    <source>
        <tissue evidence="24">Thorax and Abdomen</tissue>
    </source>
</reference>
<dbReference type="PRINTS" id="PR00080">
    <property type="entry name" value="SDRFAMILY"/>
</dbReference>
<keyword evidence="2" id="KW-0560">Oxidoreductase</keyword>
<dbReference type="InterPro" id="IPR020904">
    <property type="entry name" value="Sc_DH/Rdtase_CS"/>
</dbReference>
<evidence type="ECO:0000256" key="13">
    <source>
        <dbReference type="ARBA" id="ARBA00048144"/>
    </source>
</evidence>
<dbReference type="PROSITE" id="PS00061">
    <property type="entry name" value="ADH_SHORT"/>
    <property type="match status" value="4"/>
</dbReference>
<comment type="similarity">
    <text evidence="1">Belongs to the short-chain dehydrogenases/reductases (SDR) family.</text>
</comment>
<dbReference type="Gene3D" id="3.40.50.720">
    <property type="entry name" value="NAD(P)-binding Rossmann-like Domain"/>
    <property type="match status" value="4"/>
</dbReference>
<evidence type="ECO:0000256" key="4">
    <source>
        <dbReference type="ARBA" id="ARBA00039060"/>
    </source>
</evidence>
<evidence type="ECO:0000256" key="16">
    <source>
        <dbReference type="ARBA" id="ARBA00048535"/>
    </source>
</evidence>
<evidence type="ECO:0000256" key="10">
    <source>
        <dbReference type="ARBA" id="ARBA00047672"/>
    </source>
</evidence>
<dbReference type="PRINTS" id="PR00081">
    <property type="entry name" value="GDHRDH"/>
</dbReference>
<protein>
    <recommendedName>
        <fullName evidence="5">15-hydroxyprostaglandin dehydrogenase [NAD(+)]</fullName>
        <ecNumber evidence="3">1.1.1.141</ecNumber>
        <ecNumber evidence="4">1.1.1.232</ecNumber>
    </recommendedName>
    <alternativeName>
        <fullName evidence="7">Eicosanoid/docosanoid dehydrogenase [NAD(+)]</fullName>
    </alternativeName>
    <alternativeName>
        <fullName evidence="6">Prostaglandin dehydrogenase 1</fullName>
    </alternativeName>
</protein>
<evidence type="ECO:0000256" key="7">
    <source>
        <dbReference type="ARBA" id="ARBA00042026"/>
    </source>
</evidence>
<evidence type="ECO:0000256" key="1">
    <source>
        <dbReference type="ARBA" id="ARBA00006484"/>
    </source>
</evidence>
<proteinExistence type="inferred from homology"/>
<dbReference type="Pfam" id="PF00106">
    <property type="entry name" value="adh_short"/>
    <property type="match status" value="4"/>
</dbReference>
<dbReference type="EC" id="1.1.1.141" evidence="3"/>
<evidence type="ECO:0000256" key="19">
    <source>
        <dbReference type="ARBA" id="ARBA00048921"/>
    </source>
</evidence>
<dbReference type="SUPFAM" id="SSF51735">
    <property type="entry name" value="NAD(P)-binding Rossmann-fold domains"/>
    <property type="match status" value="4"/>
</dbReference>